<evidence type="ECO:0000313" key="2">
    <source>
        <dbReference type="Proteomes" id="UP000198967"/>
    </source>
</evidence>
<protein>
    <submittedName>
        <fullName evidence="1">Uncharacterized protein</fullName>
    </submittedName>
</protein>
<gene>
    <name evidence="1" type="ORF">SAMN05216377_1209</name>
</gene>
<dbReference type="STRING" id="366584.SAMN05216377_1209"/>
<keyword evidence="2" id="KW-1185">Reference proteome</keyword>
<dbReference type="OrthoDB" id="3696550at2"/>
<proteinExistence type="predicted"/>
<accession>A0A1G8AF05</accession>
<name>A0A1G8AF05_PSEOR</name>
<dbReference type="EMBL" id="FNBE01000020">
    <property type="protein sequence ID" value="SDH18900.1"/>
    <property type="molecule type" value="Genomic_DNA"/>
</dbReference>
<organism evidence="1 2">
    <name type="scientific">Pseudonocardia oroxyli</name>
    <dbReference type="NCBI Taxonomy" id="366584"/>
    <lineage>
        <taxon>Bacteria</taxon>
        <taxon>Bacillati</taxon>
        <taxon>Actinomycetota</taxon>
        <taxon>Actinomycetes</taxon>
        <taxon>Pseudonocardiales</taxon>
        <taxon>Pseudonocardiaceae</taxon>
        <taxon>Pseudonocardia</taxon>
    </lineage>
</organism>
<dbReference type="Proteomes" id="UP000198967">
    <property type="component" value="Unassembled WGS sequence"/>
</dbReference>
<evidence type="ECO:0000313" key="1">
    <source>
        <dbReference type="EMBL" id="SDH18900.1"/>
    </source>
</evidence>
<reference evidence="1 2" key="1">
    <citation type="submission" date="2016-10" db="EMBL/GenBank/DDBJ databases">
        <authorList>
            <person name="de Groot N.N."/>
        </authorList>
    </citation>
    <scope>NUCLEOTIDE SEQUENCE [LARGE SCALE GENOMIC DNA]</scope>
    <source>
        <strain evidence="1 2">CGMCC 4.3143</strain>
    </source>
</reference>
<sequence length="228" mass="25589">MPHVHDEVRITDSVSVASRHYLSAEHLWSALHAARRSRELEAEVAGPGFDPEHRSYVISALLSAVAFLEAVVNEVFEDAVDRNDRVKPLGLRCTELMAETWATSERSLGTLERYQLALLMADKARFGKGENPYQDASSVIGIRNSLTHFKPRWHQHGEVEKLEKSLSGKFDLNPYLAETGNPWFPGKVLSAGCAEWAVNSCRLLAQGWSDRLGLPRYFDESVAEWKSP</sequence>
<dbReference type="AlphaFoldDB" id="A0A1G8AF05"/>
<dbReference type="RefSeq" id="WP_093089178.1">
    <property type="nucleotide sequence ID" value="NZ_FNBE01000020.1"/>
</dbReference>